<accession>A0ABU6RM17</accession>
<comment type="caution">
    <text evidence="3">The sequence shown here is derived from an EMBL/GenBank/DDBJ whole genome shotgun (WGS) entry which is preliminary data.</text>
</comment>
<evidence type="ECO:0000256" key="1">
    <source>
        <dbReference type="SAM" id="MobiDB-lite"/>
    </source>
</evidence>
<dbReference type="EMBL" id="JASCZI010030768">
    <property type="protein sequence ID" value="MED6124718.1"/>
    <property type="molecule type" value="Genomic_DNA"/>
</dbReference>
<evidence type="ECO:0000313" key="3">
    <source>
        <dbReference type="EMBL" id="MED6124718.1"/>
    </source>
</evidence>
<feature type="compositionally biased region" description="Basic and acidic residues" evidence="1">
    <location>
        <begin position="43"/>
        <end position="64"/>
    </location>
</feature>
<keyword evidence="2" id="KW-0732">Signal</keyword>
<dbReference type="Proteomes" id="UP001341840">
    <property type="component" value="Unassembled WGS sequence"/>
</dbReference>
<keyword evidence="4" id="KW-1185">Reference proteome</keyword>
<protein>
    <submittedName>
        <fullName evidence="3">Uncharacterized protein</fullName>
    </submittedName>
</protein>
<evidence type="ECO:0000256" key="2">
    <source>
        <dbReference type="SAM" id="SignalP"/>
    </source>
</evidence>
<evidence type="ECO:0000313" key="4">
    <source>
        <dbReference type="Proteomes" id="UP001341840"/>
    </source>
</evidence>
<reference evidence="3 4" key="1">
    <citation type="journal article" date="2023" name="Plants (Basel)">
        <title>Bridging the Gap: Combining Genomics and Transcriptomics Approaches to Understand Stylosanthes scabra, an Orphan Legume from the Brazilian Caatinga.</title>
        <authorList>
            <person name="Ferreira-Neto J.R.C."/>
            <person name="da Silva M.D."/>
            <person name="Binneck E."/>
            <person name="de Melo N.F."/>
            <person name="da Silva R.H."/>
            <person name="de Melo A.L.T.M."/>
            <person name="Pandolfi V."/>
            <person name="Bustamante F.O."/>
            <person name="Brasileiro-Vidal A.C."/>
            <person name="Benko-Iseppon A.M."/>
        </authorList>
    </citation>
    <scope>NUCLEOTIDE SEQUENCE [LARGE SCALE GENOMIC DNA]</scope>
    <source>
        <tissue evidence="3">Leaves</tissue>
    </source>
</reference>
<feature type="signal peptide" evidence="2">
    <location>
        <begin position="1"/>
        <end position="21"/>
    </location>
</feature>
<sequence>MNSCKSFLGFSILNLIVTVIAETYRYQAQREGNIPRLTAKSVRTNDGHGNGRERRAETGEDGGRRLRLSVEVTGEEASLCGLDPQQKFYLGLSGPMSQLSHQDHDSTAQILPTHFLSHHHLPFRERNKYE</sequence>
<feature type="chain" id="PRO_5045765546" evidence="2">
    <location>
        <begin position="22"/>
        <end position="130"/>
    </location>
</feature>
<gene>
    <name evidence="3" type="ORF">PIB30_061587</name>
</gene>
<proteinExistence type="predicted"/>
<name>A0ABU6RM17_9FABA</name>
<feature type="region of interest" description="Disordered" evidence="1">
    <location>
        <begin position="33"/>
        <end position="64"/>
    </location>
</feature>
<organism evidence="3 4">
    <name type="scientific">Stylosanthes scabra</name>
    <dbReference type="NCBI Taxonomy" id="79078"/>
    <lineage>
        <taxon>Eukaryota</taxon>
        <taxon>Viridiplantae</taxon>
        <taxon>Streptophyta</taxon>
        <taxon>Embryophyta</taxon>
        <taxon>Tracheophyta</taxon>
        <taxon>Spermatophyta</taxon>
        <taxon>Magnoliopsida</taxon>
        <taxon>eudicotyledons</taxon>
        <taxon>Gunneridae</taxon>
        <taxon>Pentapetalae</taxon>
        <taxon>rosids</taxon>
        <taxon>fabids</taxon>
        <taxon>Fabales</taxon>
        <taxon>Fabaceae</taxon>
        <taxon>Papilionoideae</taxon>
        <taxon>50 kb inversion clade</taxon>
        <taxon>dalbergioids sensu lato</taxon>
        <taxon>Dalbergieae</taxon>
        <taxon>Pterocarpus clade</taxon>
        <taxon>Stylosanthes</taxon>
    </lineage>
</organism>